<evidence type="ECO:0000313" key="1">
    <source>
        <dbReference type="EMBL" id="KGB33089.1"/>
    </source>
</evidence>
<protein>
    <submittedName>
        <fullName evidence="1">Uncharacterized protein</fullName>
    </submittedName>
</protein>
<proteinExistence type="predicted"/>
<reference evidence="1" key="1">
    <citation type="journal article" date="2012" name="Nat. Genet.">
        <title>Whole-genome sequence of Schistosoma haematobium.</title>
        <authorList>
            <person name="Young N.D."/>
            <person name="Jex A.R."/>
            <person name="Li B."/>
            <person name="Liu S."/>
            <person name="Yang L."/>
            <person name="Xiong Z."/>
            <person name="Li Y."/>
            <person name="Cantacessi C."/>
            <person name="Hall R.S."/>
            <person name="Xu X."/>
            <person name="Chen F."/>
            <person name="Wu X."/>
            <person name="Zerlotini A."/>
            <person name="Oliveira G."/>
            <person name="Hofmann A."/>
            <person name="Zhang G."/>
            <person name="Fang X."/>
            <person name="Kang Y."/>
            <person name="Campbell B.E."/>
            <person name="Loukas A."/>
            <person name="Ranganathan S."/>
            <person name="Rollinson D."/>
            <person name="Rinaldi G."/>
            <person name="Brindley P.J."/>
            <person name="Yang H."/>
            <person name="Wang J."/>
            <person name="Wang J."/>
            <person name="Gasser R.B."/>
        </authorList>
    </citation>
    <scope>NUCLEOTIDE SEQUENCE [LARGE SCALE GENOMIC DNA]</scope>
</reference>
<dbReference type="AlphaFoldDB" id="A0A094ZJJ9"/>
<organism evidence="1">
    <name type="scientific">Schistosoma haematobium</name>
    <name type="common">Blood fluke</name>
    <dbReference type="NCBI Taxonomy" id="6185"/>
    <lineage>
        <taxon>Eukaryota</taxon>
        <taxon>Metazoa</taxon>
        <taxon>Spiralia</taxon>
        <taxon>Lophotrochozoa</taxon>
        <taxon>Platyhelminthes</taxon>
        <taxon>Trematoda</taxon>
        <taxon>Digenea</taxon>
        <taxon>Strigeidida</taxon>
        <taxon>Schistosomatoidea</taxon>
        <taxon>Schistosomatidae</taxon>
        <taxon>Schistosoma</taxon>
    </lineage>
</organism>
<sequence length="68" mass="7720">MRSSARAYNQGASLQLLLRYAPDRNEVLSKKLKDVIIINETTFPNLYPVNGFLLLSLCSIQKTSSRVY</sequence>
<dbReference type="STRING" id="6185.A0A094ZJJ9"/>
<accession>A0A094ZJJ9</accession>
<dbReference type="EMBL" id="KL250531">
    <property type="protein sequence ID" value="KGB33089.1"/>
    <property type="molecule type" value="Genomic_DNA"/>
</dbReference>
<gene>
    <name evidence="1" type="ORF">MS3_01234</name>
</gene>
<name>A0A094ZJJ9_SCHHA</name>